<feature type="non-terminal residue" evidence="2">
    <location>
        <position position="132"/>
    </location>
</feature>
<name>A0A3M7KXP6_AUXPR</name>
<dbReference type="AlphaFoldDB" id="A0A3M7KXP6"/>
<keyword evidence="1" id="KW-0175">Coiled coil</keyword>
<evidence type="ECO:0000313" key="3">
    <source>
        <dbReference type="Proteomes" id="UP000279271"/>
    </source>
</evidence>
<proteinExistence type="predicted"/>
<organism evidence="2 3">
    <name type="scientific">Auxenochlorella protothecoides</name>
    <name type="common">Green microalga</name>
    <name type="synonym">Chlorella protothecoides</name>
    <dbReference type="NCBI Taxonomy" id="3075"/>
    <lineage>
        <taxon>Eukaryota</taxon>
        <taxon>Viridiplantae</taxon>
        <taxon>Chlorophyta</taxon>
        <taxon>core chlorophytes</taxon>
        <taxon>Trebouxiophyceae</taxon>
        <taxon>Chlorellales</taxon>
        <taxon>Chlorellaceae</taxon>
        <taxon>Auxenochlorella</taxon>
    </lineage>
</organism>
<accession>A0A3M7KXP6</accession>
<dbReference type="EMBL" id="QOKY01000167">
    <property type="protein sequence ID" value="RMZ55291.1"/>
    <property type="molecule type" value="Genomic_DNA"/>
</dbReference>
<sequence length="132" mass="14342">MASGTIGPDEAKGPGHALVLRLVDRIRQLEHQIYSNELDSRASSSDTDATSRLGHLMKRAQAGLDSGLAYILGEEEVAQANQDAARIREAEEACADLQARLDAARTQVQKDAVHIMHLTRQLDAERQNAAAE</sequence>
<gene>
    <name evidence="2" type="ORF">APUTEX25_003774</name>
</gene>
<reference evidence="3" key="1">
    <citation type="journal article" date="2018" name="Algal Res.">
        <title>Characterization of plant carbon substrate utilization by Auxenochlorella protothecoides.</title>
        <authorList>
            <person name="Vogler B.W."/>
            <person name="Starkenburg S.R."/>
            <person name="Sudasinghe N."/>
            <person name="Schambach J.Y."/>
            <person name="Rollin J.A."/>
            <person name="Pattathil S."/>
            <person name="Barry A.N."/>
        </authorList>
    </citation>
    <scope>NUCLEOTIDE SEQUENCE [LARGE SCALE GENOMIC DNA]</scope>
    <source>
        <strain evidence="3">UTEX 25</strain>
    </source>
</reference>
<evidence type="ECO:0000256" key="1">
    <source>
        <dbReference type="SAM" id="Coils"/>
    </source>
</evidence>
<dbReference type="Proteomes" id="UP000279271">
    <property type="component" value="Unassembled WGS sequence"/>
</dbReference>
<evidence type="ECO:0000313" key="2">
    <source>
        <dbReference type="EMBL" id="RMZ55291.1"/>
    </source>
</evidence>
<comment type="caution">
    <text evidence="2">The sequence shown here is derived from an EMBL/GenBank/DDBJ whole genome shotgun (WGS) entry which is preliminary data.</text>
</comment>
<protein>
    <submittedName>
        <fullName evidence="2">Uncharacterized protein</fullName>
    </submittedName>
</protein>
<feature type="coiled-coil region" evidence="1">
    <location>
        <begin position="80"/>
        <end position="107"/>
    </location>
</feature>